<dbReference type="RefSeq" id="WP_129475562.1">
    <property type="nucleotide sequence ID" value="NZ_SDWS01000004.1"/>
</dbReference>
<gene>
    <name evidence="1" type="ORF">EUA06_11225</name>
</gene>
<proteinExistence type="predicted"/>
<comment type="caution">
    <text evidence="1">The sequence shown here is derived from an EMBL/GenBank/DDBJ whole genome shotgun (WGS) entry which is preliminary data.</text>
</comment>
<evidence type="ECO:0000313" key="1">
    <source>
        <dbReference type="EMBL" id="RYB90840.1"/>
    </source>
</evidence>
<dbReference type="AlphaFoldDB" id="A0A4Q2RPI6"/>
<sequence>MSLSAAKGVPLRRKAARAIVLAYALDHGPELDGWSMWLRNWHGIADPTGESAVRNAVRGGRIA</sequence>
<protein>
    <submittedName>
        <fullName evidence="1">Uncharacterized protein</fullName>
    </submittedName>
</protein>
<keyword evidence="2" id="KW-1185">Reference proteome</keyword>
<dbReference type="EMBL" id="SDWS01000004">
    <property type="protein sequence ID" value="RYB90840.1"/>
    <property type="molecule type" value="Genomic_DNA"/>
</dbReference>
<organism evidence="1 2">
    <name type="scientific">Nocardioides glacieisoli</name>
    <dbReference type="NCBI Taxonomy" id="1168730"/>
    <lineage>
        <taxon>Bacteria</taxon>
        <taxon>Bacillati</taxon>
        <taxon>Actinomycetota</taxon>
        <taxon>Actinomycetes</taxon>
        <taxon>Propionibacteriales</taxon>
        <taxon>Nocardioidaceae</taxon>
        <taxon>Nocardioides</taxon>
    </lineage>
</organism>
<accession>A0A4Q2RPI6</accession>
<dbReference type="Proteomes" id="UP000291838">
    <property type="component" value="Unassembled WGS sequence"/>
</dbReference>
<name>A0A4Q2RPI6_9ACTN</name>
<reference evidence="1 2" key="1">
    <citation type="submission" date="2019-01" db="EMBL/GenBank/DDBJ databases">
        <title>Novel species of Nocardioides.</title>
        <authorList>
            <person name="Liu Q."/>
            <person name="Xin Y.-H."/>
        </authorList>
    </citation>
    <scope>NUCLEOTIDE SEQUENCE [LARGE SCALE GENOMIC DNA]</scope>
    <source>
        <strain evidence="1 2">HLT3-15</strain>
    </source>
</reference>
<evidence type="ECO:0000313" key="2">
    <source>
        <dbReference type="Proteomes" id="UP000291838"/>
    </source>
</evidence>